<feature type="compositionally biased region" description="Acidic residues" evidence="7">
    <location>
        <begin position="49"/>
        <end position="60"/>
    </location>
</feature>
<evidence type="ECO:0000256" key="4">
    <source>
        <dbReference type="ARBA" id="ARBA00022806"/>
    </source>
</evidence>
<feature type="compositionally biased region" description="Low complexity" evidence="7">
    <location>
        <begin position="70"/>
        <end position="82"/>
    </location>
</feature>
<dbReference type="GO" id="GO:0016787">
    <property type="term" value="F:hydrolase activity"/>
    <property type="evidence" value="ECO:0007669"/>
    <property type="project" value="UniProtKB-KW"/>
</dbReference>
<dbReference type="PROSITE" id="PS51195">
    <property type="entry name" value="Q_MOTIF"/>
    <property type="match status" value="1"/>
</dbReference>
<evidence type="ECO:0000259" key="8">
    <source>
        <dbReference type="PROSITE" id="PS51195"/>
    </source>
</evidence>
<dbReference type="InterPro" id="IPR014014">
    <property type="entry name" value="RNA_helicase_DEAD_Q_motif"/>
</dbReference>
<keyword evidence="5" id="KW-0067">ATP-binding</keyword>
<name>A0A915D5N1_9BILA</name>
<organism evidence="9 10">
    <name type="scientific">Ditylenchus dipsaci</name>
    <dbReference type="NCBI Taxonomy" id="166011"/>
    <lineage>
        <taxon>Eukaryota</taxon>
        <taxon>Metazoa</taxon>
        <taxon>Ecdysozoa</taxon>
        <taxon>Nematoda</taxon>
        <taxon>Chromadorea</taxon>
        <taxon>Rhabditida</taxon>
        <taxon>Tylenchina</taxon>
        <taxon>Tylenchomorpha</taxon>
        <taxon>Sphaerularioidea</taxon>
        <taxon>Anguinidae</taxon>
        <taxon>Anguininae</taxon>
        <taxon>Ditylenchus</taxon>
    </lineage>
</organism>
<evidence type="ECO:0000256" key="6">
    <source>
        <dbReference type="PROSITE-ProRule" id="PRU00552"/>
    </source>
</evidence>
<dbReference type="InterPro" id="IPR011545">
    <property type="entry name" value="DEAD/DEAH_box_helicase_dom"/>
</dbReference>
<feature type="compositionally biased region" description="Pro residues" evidence="7">
    <location>
        <begin position="1"/>
        <end position="10"/>
    </location>
</feature>
<evidence type="ECO:0000256" key="3">
    <source>
        <dbReference type="ARBA" id="ARBA00022801"/>
    </source>
</evidence>
<protein>
    <recommendedName>
        <fullName evidence="1">RNA helicase</fullName>
        <ecNumber evidence="1">3.6.4.13</ecNumber>
    </recommendedName>
</protein>
<dbReference type="Proteomes" id="UP000887574">
    <property type="component" value="Unplaced"/>
</dbReference>
<evidence type="ECO:0000313" key="10">
    <source>
        <dbReference type="WBParaSite" id="jg15657"/>
    </source>
</evidence>
<accession>A0A915D5N1</accession>
<evidence type="ECO:0000256" key="5">
    <source>
        <dbReference type="ARBA" id="ARBA00022840"/>
    </source>
</evidence>
<keyword evidence="3" id="KW-0378">Hydrolase</keyword>
<dbReference type="GO" id="GO:0003676">
    <property type="term" value="F:nucleic acid binding"/>
    <property type="evidence" value="ECO:0007669"/>
    <property type="project" value="InterPro"/>
</dbReference>
<evidence type="ECO:0000256" key="7">
    <source>
        <dbReference type="SAM" id="MobiDB-lite"/>
    </source>
</evidence>
<dbReference type="Gene3D" id="3.40.50.300">
    <property type="entry name" value="P-loop containing nucleotide triphosphate hydrolases"/>
    <property type="match status" value="2"/>
</dbReference>
<evidence type="ECO:0000313" key="9">
    <source>
        <dbReference type="Proteomes" id="UP000887574"/>
    </source>
</evidence>
<dbReference type="WBParaSite" id="jg15657">
    <property type="protein sequence ID" value="jg15657"/>
    <property type="gene ID" value="jg15657"/>
</dbReference>
<reference evidence="10" key="1">
    <citation type="submission" date="2022-11" db="UniProtKB">
        <authorList>
            <consortium name="WormBaseParasite"/>
        </authorList>
    </citation>
    <scope>IDENTIFICATION</scope>
</reference>
<feature type="domain" description="DEAD-box RNA helicase Q" evidence="8">
    <location>
        <begin position="192"/>
        <end position="220"/>
    </location>
</feature>
<evidence type="ECO:0000256" key="1">
    <source>
        <dbReference type="ARBA" id="ARBA00012552"/>
    </source>
</evidence>
<feature type="short sequence motif" description="Q motif" evidence="6">
    <location>
        <begin position="192"/>
        <end position="220"/>
    </location>
</feature>
<keyword evidence="2" id="KW-0547">Nucleotide-binding</keyword>
<feature type="compositionally biased region" description="Basic and acidic residues" evidence="7">
    <location>
        <begin position="107"/>
        <end position="122"/>
    </location>
</feature>
<dbReference type="InterPro" id="IPR027417">
    <property type="entry name" value="P-loop_NTPase"/>
</dbReference>
<dbReference type="Pfam" id="PF00270">
    <property type="entry name" value="DEAD"/>
    <property type="match status" value="1"/>
</dbReference>
<dbReference type="SUPFAM" id="SSF52540">
    <property type="entry name" value="P-loop containing nucleoside triphosphate hydrolases"/>
    <property type="match status" value="1"/>
</dbReference>
<proteinExistence type="predicted"/>
<feature type="region of interest" description="Disordered" evidence="7">
    <location>
        <begin position="1"/>
        <end position="151"/>
    </location>
</feature>
<dbReference type="AlphaFoldDB" id="A0A915D5N1"/>
<dbReference type="GO" id="GO:0005524">
    <property type="term" value="F:ATP binding"/>
    <property type="evidence" value="ECO:0007669"/>
    <property type="project" value="UniProtKB-KW"/>
</dbReference>
<feature type="compositionally biased region" description="Polar residues" evidence="7">
    <location>
        <begin position="13"/>
        <end position="26"/>
    </location>
</feature>
<keyword evidence="9" id="KW-1185">Reference proteome</keyword>
<keyword evidence="4" id="KW-0347">Helicase</keyword>
<sequence length="377" mass="42757">MSYGAVPPPSDLNAPSNSGARPNSVQKRFEQQKQQQYVSLTQGKRICDDDYFEDDSDDDEKSYKKRSSKSVRSSSSKNDSSSAKTKENDKSDDEDDPLDSFMAEIDAQAKEDKSKAEKKQETVAENPGTSVALDGGQQGRDDIDQEDMQESYFKITKPNRMTKMKYMNMMMMEHKSKIEVRVYGSNPPKPVTSFGHFSFDEMIMKQLRQSEFERPTPIQSQAIPAALKGRDVLGLAKTGTGGTICWRRTYCVDYCTHVNLQFRSINIRNLTAVPSISMLSVLMVSGATNFLRTTFLVFDEVDRMFEPQVKSIADQIRPDRQCLIGSSKNHLWRCGEVNSDVEQTIYVLSSLQAKWNWLFSHIVQFCTMGKLLILSQK</sequence>
<dbReference type="GO" id="GO:0003724">
    <property type="term" value="F:RNA helicase activity"/>
    <property type="evidence" value="ECO:0007669"/>
    <property type="project" value="UniProtKB-EC"/>
</dbReference>
<evidence type="ECO:0000256" key="2">
    <source>
        <dbReference type="ARBA" id="ARBA00022741"/>
    </source>
</evidence>
<dbReference type="PANTHER" id="PTHR47958">
    <property type="entry name" value="ATP-DEPENDENT RNA HELICASE DBP3"/>
    <property type="match status" value="1"/>
</dbReference>
<dbReference type="EC" id="3.6.4.13" evidence="1"/>